<comment type="caution">
    <text evidence="2">The sequence shown here is derived from an EMBL/GenBank/DDBJ whole genome shotgun (WGS) entry which is preliminary data.</text>
</comment>
<protein>
    <recommendedName>
        <fullName evidence="4">Toxin ETX/toxin MTX2</fullName>
    </recommendedName>
</protein>
<feature type="chain" id="PRO_5012470290" description="Toxin ETX/toxin MTX2" evidence="1">
    <location>
        <begin position="25"/>
        <end position="227"/>
    </location>
</feature>
<sequence>MKKIVVSLLAVVLSLSIFSNTALASENTYVPSSTEAVTSSYYESPENLLEVGVMQENGDVITEEDLQDVEASNVPAVDDNGNIVEEVASEEDSEPSFSVMNVLWYQTLNLGKVGTSYGSWTTGVSGQGAATLSLSKSISVSNTYSGTLSASKKDVNAAVGFNISKSWDTRATYTVKIPKGKKIKIQYRKVYTKYKVLQKAYSGATHLGDKYVYPKKFSHLEYRSVTY</sequence>
<evidence type="ECO:0008006" key="4">
    <source>
        <dbReference type="Google" id="ProtNLM"/>
    </source>
</evidence>
<dbReference type="EMBL" id="NPBH01000022">
    <property type="protein sequence ID" value="PAE08298.1"/>
    <property type="molecule type" value="Genomic_DNA"/>
</dbReference>
<organism evidence="2 3">
    <name type="scientific">Terribacillus saccharophilus</name>
    <dbReference type="NCBI Taxonomy" id="361277"/>
    <lineage>
        <taxon>Bacteria</taxon>
        <taxon>Bacillati</taxon>
        <taxon>Bacillota</taxon>
        <taxon>Bacilli</taxon>
        <taxon>Bacillales</taxon>
        <taxon>Bacillaceae</taxon>
        <taxon>Terribacillus</taxon>
    </lineage>
</organism>
<proteinExistence type="predicted"/>
<reference evidence="2 3" key="1">
    <citation type="submission" date="2017-07" db="EMBL/GenBank/DDBJ databases">
        <title>Isolation and whole genome analysis of endospore-forming bacteria from heroin.</title>
        <authorList>
            <person name="Kalinowski J."/>
            <person name="Ahrens B."/>
            <person name="Al-Dilaimi A."/>
            <person name="Winkler A."/>
            <person name="Wibberg D."/>
            <person name="Schleenbecker U."/>
            <person name="Ruckert C."/>
            <person name="Wolfel R."/>
            <person name="Grass G."/>
        </authorList>
    </citation>
    <scope>NUCLEOTIDE SEQUENCE [LARGE SCALE GENOMIC DNA]</scope>
    <source>
        <strain evidence="2 3">7509</strain>
    </source>
</reference>
<evidence type="ECO:0000313" key="3">
    <source>
        <dbReference type="Proteomes" id="UP000216475"/>
    </source>
</evidence>
<dbReference type="AlphaFoldDB" id="A0A268HEK7"/>
<evidence type="ECO:0000313" key="2">
    <source>
        <dbReference type="EMBL" id="PAE08298.1"/>
    </source>
</evidence>
<gene>
    <name evidence="2" type="ORF">CHI12_06805</name>
</gene>
<name>A0A268HEK7_9BACI</name>
<keyword evidence="1" id="KW-0732">Signal</keyword>
<accession>A0A268HEK7</accession>
<feature type="signal peptide" evidence="1">
    <location>
        <begin position="1"/>
        <end position="24"/>
    </location>
</feature>
<dbReference type="Proteomes" id="UP000216475">
    <property type="component" value="Unassembled WGS sequence"/>
</dbReference>
<evidence type="ECO:0000256" key="1">
    <source>
        <dbReference type="SAM" id="SignalP"/>
    </source>
</evidence>